<proteinExistence type="predicted"/>
<keyword evidence="2" id="KW-1185">Reference proteome</keyword>
<gene>
    <name evidence="1" type="ORF">CO666_20450</name>
</gene>
<sequence>MHRVSVVDKTQALYGDVEKPPATVEKSSVSIACGRRQTPTAVAGRFQPLLGAEAARPYDFGVDVAK</sequence>
<organism evidence="1 2">
    <name type="scientific">Rhizobium chutanense</name>
    <dbReference type="NCBI Taxonomy" id="2035448"/>
    <lineage>
        <taxon>Bacteria</taxon>
        <taxon>Pseudomonadati</taxon>
        <taxon>Pseudomonadota</taxon>
        <taxon>Alphaproteobacteria</taxon>
        <taxon>Hyphomicrobiales</taxon>
        <taxon>Rhizobiaceae</taxon>
        <taxon>Rhizobium/Agrobacterium group</taxon>
        <taxon>Rhizobium</taxon>
    </lineage>
</organism>
<dbReference type="EMBL" id="NWSV01000014">
    <property type="protein sequence ID" value="PDT02371.1"/>
    <property type="molecule type" value="Genomic_DNA"/>
</dbReference>
<comment type="caution">
    <text evidence="1">The sequence shown here is derived from an EMBL/GenBank/DDBJ whole genome shotgun (WGS) entry which is preliminary data.</text>
</comment>
<accession>A0A2A6J8Q8</accession>
<reference evidence="1 2" key="1">
    <citation type="submission" date="2017-09" db="EMBL/GenBank/DDBJ databases">
        <title>Comparative genomics of rhizobia isolated from Phaseolus vulgaris in China.</title>
        <authorList>
            <person name="Tong W."/>
        </authorList>
    </citation>
    <scope>NUCLEOTIDE SEQUENCE [LARGE SCALE GENOMIC DNA]</scope>
    <source>
        <strain evidence="1 2">C5</strain>
    </source>
</reference>
<evidence type="ECO:0000313" key="1">
    <source>
        <dbReference type="EMBL" id="PDT02371.1"/>
    </source>
</evidence>
<evidence type="ECO:0000313" key="2">
    <source>
        <dbReference type="Proteomes" id="UP000220768"/>
    </source>
</evidence>
<protein>
    <submittedName>
        <fullName evidence="1">Uncharacterized protein</fullName>
    </submittedName>
</protein>
<name>A0A2A6J8Q8_9HYPH</name>
<dbReference type="AlphaFoldDB" id="A0A2A6J8Q8"/>
<dbReference type="Proteomes" id="UP000220768">
    <property type="component" value="Unassembled WGS sequence"/>
</dbReference>